<evidence type="ECO:0000256" key="9">
    <source>
        <dbReference type="SAM" id="Phobius"/>
    </source>
</evidence>
<evidence type="ECO:0000313" key="11">
    <source>
        <dbReference type="Proteomes" id="UP000237752"/>
    </source>
</evidence>
<dbReference type="OrthoDB" id="4016357at2"/>
<dbReference type="Pfam" id="PF01594">
    <property type="entry name" value="AI-2E_transport"/>
    <property type="match status" value="1"/>
</dbReference>
<evidence type="ECO:0000256" key="8">
    <source>
        <dbReference type="SAM" id="MobiDB-lite"/>
    </source>
</evidence>
<dbReference type="PANTHER" id="PTHR21716:SF53">
    <property type="entry name" value="PERMEASE PERM-RELATED"/>
    <property type="match status" value="1"/>
</dbReference>
<keyword evidence="6 9" id="KW-1133">Transmembrane helix</keyword>
<dbReference type="GO" id="GO:0005886">
    <property type="term" value="C:plasma membrane"/>
    <property type="evidence" value="ECO:0007669"/>
    <property type="project" value="UniProtKB-SubCell"/>
</dbReference>
<name>A0A2T1A221_9ACTN</name>
<keyword evidence="11" id="KW-1185">Reference proteome</keyword>
<keyword evidence="4" id="KW-1003">Cell membrane</keyword>
<keyword evidence="3" id="KW-0813">Transport</keyword>
<feature type="transmembrane region" description="Helical" evidence="9">
    <location>
        <begin position="124"/>
        <end position="146"/>
    </location>
</feature>
<evidence type="ECO:0000256" key="2">
    <source>
        <dbReference type="ARBA" id="ARBA00009773"/>
    </source>
</evidence>
<proteinExistence type="inferred from homology"/>
<dbReference type="GO" id="GO:0055085">
    <property type="term" value="P:transmembrane transport"/>
    <property type="evidence" value="ECO:0007669"/>
    <property type="project" value="TreeGrafter"/>
</dbReference>
<dbReference type="InterPro" id="IPR002549">
    <property type="entry name" value="AI-2E-like"/>
</dbReference>
<feature type="transmembrane region" description="Helical" evidence="9">
    <location>
        <begin position="153"/>
        <end position="175"/>
    </location>
</feature>
<gene>
    <name evidence="10" type="ORF">CLV47_1043</name>
</gene>
<feature type="region of interest" description="Disordered" evidence="8">
    <location>
        <begin position="1"/>
        <end position="49"/>
    </location>
</feature>
<dbReference type="AlphaFoldDB" id="A0A2T1A221"/>
<feature type="transmembrane region" description="Helical" evidence="9">
    <location>
        <begin position="321"/>
        <end position="347"/>
    </location>
</feature>
<dbReference type="PANTHER" id="PTHR21716">
    <property type="entry name" value="TRANSMEMBRANE PROTEIN"/>
    <property type="match status" value="1"/>
</dbReference>
<accession>A0A2T1A221</accession>
<comment type="subcellular location">
    <subcellularLocation>
        <location evidence="1">Cell membrane</location>
        <topology evidence="1">Multi-pass membrane protein</topology>
    </subcellularLocation>
</comment>
<feature type="transmembrane region" description="Helical" evidence="9">
    <location>
        <begin position="388"/>
        <end position="421"/>
    </location>
</feature>
<evidence type="ECO:0000313" key="10">
    <source>
        <dbReference type="EMBL" id="PRZ42659.1"/>
    </source>
</evidence>
<keyword evidence="7 9" id="KW-0472">Membrane</keyword>
<feature type="transmembrane region" description="Helical" evidence="9">
    <location>
        <begin position="293"/>
        <end position="315"/>
    </location>
</feature>
<comment type="caution">
    <text evidence="10">The sequence shown here is derived from an EMBL/GenBank/DDBJ whole genome shotgun (WGS) entry which is preliminary data.</text>
</comment>
<evidence type="ECO:0000256" key="5">
    <source>
        <dbReference type="ARBA" id="ARBA00022692"/>
    </source>
</evidence>
<evidence type="ECO:0000256" key="3">
    <source>
        <dbReference type="ARBA" id="ARBA00022448"/>
    </source>
</evidence>
<evidence type="ECO:0000256" key="4">
    <source>
        <dbReference type="ARBA" id="ARBA00022475"/>
    </source>
</evidence>
<feature type="transmembrane region" description="Helical" evidence="9">
    <location>
        <begin position="101"/>
        <end position="118"/>
    </location>
</feature>
<dbReference type="RefSeq" id="WP_106348209.1">
    <property type="nucleotide sequence ID" value="NZ_PVUE01000004.1"/>
</dbReference>
<dbReference type="Proteomes" id="UP000237752">
    <property type="component" value="Unassembled WGS sequence"/>
</dbReference>
<sequence length="432" mass="45554">MTSTDDPDGDGSGPRNADVPGPDRANPGGDPPKSSESTPSGETERAATERRRLARITGRMTALRHQRAAELGAAHADAMVTGEYAAEGSDEPVHFRPFRTGFFGAIGVILAYITYLALESIRDTLVVIAIAAVVAIGLEPAVQFFIRRKFRRAWAVTTVFFILLGVLAAAVYAIVPPIVTEVIAFAQSIPSLVKNLQNNSTIKDIDNKFHIIDQIQSSGMLQKIGGGAADSILTAGVTAAGVALDLLIILILALFFLAGFPKIKEAAYRLAPASKRIRVGELGDKVLKQMGGYLSGATIVAVQAGVVAGVFSAIVGLPYPWAIALAAAILDFIPVVGPVIIGVAMTLLGFTQSLLIGIIAGLFYLAQHLFEAYWLYPRVMRRQVDISTATVVVAILIGSALLGVTGALLAVPVAAAVQLIVREVVVPIQDRS</sequence>
<evidence type="ECO:0000256" key="1">
    <source>
        <dbReference type="ARBA" id="ARBA00004651"/>
    </source>
</evidence>
<feature type="transmembrane region" description="Helical" evidence="9">
    <location>
        <begin position="354"/>
        <end position="376"/>
    </location>
</feature>
<protein>
    <submittedName>
        <fullName evidence="10">Putative PurR-regulated permease PerM</fullName>
    </submittedName>
</protein>
<organism evidence="10 11">
    <name type="scientific">Antricoccus suffuscus</name>
    <dbReference type="NCBI Taxonomy" id="1629062"/>
    <lineage>
        <taxon>Bacteria</taxon>
        <taxon>Bacillati</taxon>
        <taxon>Actinomycetota</taxon>
        <taxon>Actinomycetes</taxon>
        <taxon>Geodermatophilales</taxon>
        <taxon>Antricoccaceae</taxon>
        <taxon>Antricoccus</taxon>
    </lineage>
</organism>
<keyword evidence="5 9" id="KW-0812">Transmembrane</keyword>
<reference evidence="10 11" key="1">
    <citation type="submission" date="2018-03" db="EMBL/GenBank/DDBJ databases">
        <title>Genomic Encyclopedia of Archaeal and Bacterial Type Strains, Phase II (KMG-II): from individual species to whole genera.</title>
        <authorList>
            <person name="Goeker M."/>
        </authorList>
    </citation>
    <scope>NUCLEOTIDE SEQUENCE [LARGE SCALE GENOMIC DNA]</scope>
    <source>
        <strain evidence="10 11">DSM 100065</strain>
    </source>
</reference>
<feature type="transmembrane region" description="Helical" evidence="9">
    <location>
        <begin position="232"/>
        <end position="260"/>
    </location>
</feature>
<dbReference type="EMBL" id="PVUE01000004">
    <property type="protein sequence ID" value="PRZ42659.1"/>
    <property type="molecule type" value="Genomic_DNA"/>
</dbReference>
<evidence type="ECO:0000256" key="7">
    <source>
        <dbReference type="ARBA" id="ARBA00023136"/>
    </source>
</evidence>
<evidence type="ECO:0000256" key="6">
    <source>
        <dbReference type="ARBA" id="ARBA00022989"/>
    </source>
</evidence>
<comment type="similarity">
    <text evidence="2">Belongs to the autoinducer-2 exporter (AI-2E) (TC 2.A.86) family.</text>
</comment>